<dbReference type="InterPro" id="IPR038538">
    <property type="entry name" value="MTERF_sf"/>
</dbReference>
<comment type="caution">
    <text evidence="4">The sequence shown here is derived from an EMBL/GenBank/DDBJ whole genome shotgun (WGS) entry which is preliminary data.</text>
</comment>
<dbReference type="PANTHER" id="PTHR13068:SF5">
    <property type="entry name" value="TRANSCRIPTION TERMINATION FACTOR MTERF6, CHLOROPLASTIC_MITOCHONDRIAL"/>
    <property type="match status" value="1"/>
</dbReference>
<dbReference type="Proteomes" id="UP000734854">
    <property type="component" value="Unassembled WGS sequence"/>
</dbReference>
<dbReference type="Gene3D" id="1.25.70.10">
    <property type="entry name" value="Transcription termination factor 3, mitochondrial"/>
    <property type="match status" value="1"/>
</dbReference>
<dbReference type="PANTHER" id="PTHR13068">
    <property type="entry name" value="CGI-12 PROTEIN-RELATED"/>
    <property type="match status" value="1"/>
</dbReference>
<keyword evidence="2" id="KW-0805">Transcription regulation</keyword>
<evidence type="ECO:0000256" key="1">
    <source>
        <dbReference type="ARBA" id="ARBA00007692"/>
    </source>
</evidence>
<comment type="similarity">
    <text evidence="1">Belongs to the mTERF family.</text>
</comment>
<dbReference type="SMART" id="SM00733">
    <property type="entry name" value="Mterf"/>
    <property type="match status" value="3"/>
</dbReference>
<evidence type="ECO:0000256" key="3">
    <source>
        <dbReference type="ARBA" id="ARBA00022946"/>
    </source>
</evidence>
<sequence length="207" mass="23727">MRVGFEGDEAKIENNGAAKLRFHWIILRKNKIKEASLWCPKILTLSLNQKLVPSFQCLATFGSKPGEVASAITKFPGILSHRFEQKLSSASFLPSFRHFREATGVEKRLWPTTEFLKDVDRVLRPNLAFLKWCGFHNKQIANLVAGYPPALIKSVSKSLEPKMRFLVEEMGRDISEIANYLEFFRHGKNKSLEAKSFEATKYTMQFK</sequence>
<dbReference type="GO" id="GO:0003676">
    <property type="term" value="F:nucleic acid binding"/>
    <property type="evidence" value="ECO:0007669"/>
    <property type="project" value="InterPro"/>
</dbReference>
<dbReference type="InterPro" id="IPR003690">
    <property type="entry name" value="MTERF"/>
</dbReference>
<protein>
    <submittedName>
        <fullName evidence="4">Uncharacterized protein</fullName>
    </submittedName>
</protein>
<organism evidence="4 5">
    <name type="scientific">Zingiber officinale</name>
    <name type="common">Ginger</name>
    <name type="synonym">Amomum zingiber</name>
    <dbReference type="NCBI Taxonomy" id="94328"/>
    <lineage>
        <taxon>Eukaryota</taxon>
        <taxon>Viridiplantae</taxon>
        <taxon>Streptophyta</taxon>
        <taxon>Embryophyta</taxon>
        <taxon>Tracheophyta</taxon>
        <taxon>Spermatophyta</taxon>
        <taxon>Magnoliopsida</taxon>
        <taxon>Liliopsida</taxon>
        <taxon>Zingiberales</taxon>
        <taxon>Zingiberaceae</taxon>
        <taxon>Zingiber</taxon>
    </lineage>
</organism>
<dbReference type="Pfam" id="PF02536">
    <property type="entry name" value="mTERF"/>
    <property type="match status" value="1"/>
</dbReference>
<evidence type="ECO:0000256" key="2">
    <source>
        <dbReference type="ARBA" id="ARBA00022472"/>
    </source>
</evidence>
<keyword evidence="2" id="KW-0806">Transcription termination</keyword>
<evidence type="ECO:0000313" key="5">
    <source>
        <dbReference type="Proteomes" id="UP000734854"/>
    </source>
</evidence>
<dbReference type="EMBL" id="JACMSC010000011">
    <property type="protein sequence ID" value="KAG6499354.1"/>
    <property type="molecule type" value="Genomic_DNA"/>
</dbReference>
<evidence type="ECO:0000313" key="4">
    <source>
        <dbReference type="EMBL" id="KAG6499354.1"/>
    </source>
</evidence>
<gene>
    <name evidence="4" type="ORF">ZIOFF_039120</name>
</gene>
<keyword evidence="3" id="KW-0809">Transit peptide</keyword>
<reference evidence="4 5" key="1">
    <citation type="submission" date="2020-08" db="EMBL/GenBank/DDBJ databases">
        <title>Plant Genome Project.</title>
        <authorList>
            <person name="Zhang R.-G."/>
        </authorList>
    </citation>
    <scope>NUCLEOTIDE SEQUENCE [LARGE SCALE GENOMIC DNA]</scope>
    <source>
        <tissue evidence="4">Rhizome</tissue>
    </source>
</reference>
<proteinExistence type="inferred from homology"/>
<name>A0A8J5GAS7_ZINOF</name>
<keyword evidence="5" id="KW-1185">Reference proteome</keyword>
<keyword evidence="2" id="KW-0804">Transcription</keyword>
<accession>A0A8J5GAS7</accession>
<dbReference type="AlphaFoldDB" id="A0A8J5GAS7"/>
<dbReference type="GO" id="GO:0006353">
    <property type="term" value="P:DNA-templated transcription termination"/>
    <property type="evidence" value="ECO:0007669"/>
    <property type="project" value="UniProtKB-KW"/>
</dbReference>